<dbReference type="EMBL" id="KZ613524">
    <property type="protein sequence ID" value="PMD14163.1"/>
    <property type="molecule type" value="Genomic_DNA"/>
</dbReference>
<dbReference type="InterPro" id="IPR029021">
    <property type="entry name" value="Prot-tyrosine_phosphatase-like"/>
</dbReference>
<dbReference type="InterPro" id="IPR026893">
    <property type="entry name" value="Tyr/Ser_Pase_IphP-type"/>
</dbReference>
<proteinExistence type="predicted"/>
<name>A0A2J6PJF8_9HELO</name>
<dbReference type="InterPro" id="IPR000387">
    <property type="entry name" value="Tyr_Pase_dom"/>
</dbReference>
<accession>A0A2J6PJF8</accession>
<dbReference type="OrthoDB" id="449382at2759"/>
<dbReference type="Proteomes" id="UP000235672">
    <property type="component" value="Unassembled WGS sequence"/>
</dbReference>
<sequence>MATSTGGADPTNLPSPPFITVAGIPNFRDLGGYPVAFPSNHSIRREVIYRCGEPSQVTKDGITTMQRLGITHIYDLRSNNEIERAQAAGRGGVVEWEGCERVFVPVFTDKDYSPQNLAVRYKDYATSGTEGFTRAYFDILNNAPPSYRTILLHLANEPEKPLIVHCTAGKDRTGVICAIVLSLCGVDDEVVAQEYSFTEVGLTREWKESVIEHLMDNPALKGNMEGAWNMISAKTANMLATLKMIREKFGGPEGYVTKKCRLTKDEVEKIRKNLIVEQPAVHLKVQQNL</sequence>
<dbReference type="FunFam" id="3.90.190.10:FF:000123">
    <property type="entry name" value="Similar to protein tyrosine/serine phosphatase"/>
    <property type="match status" value="1"/>
</dbReference>
<dbReference type="Gene3D" id="3.90.190.10">
    <property type="entry name" value="Protein tyrosine phosphatase superfamily"/>
    <property type="match status" value="1"/>
</dbReference>
<dbReference type="PANTHER" id="PTHR31126">
    <property type="entry name" value="TYROSINE-PROTEIN PHOSPHATASE"/>
    <property type="match status" value="1"/>
</dbReference>
<dbReference type="Pfam" id="PF13350">
    <property type="entry name" value="Y_phosphatase3"/>
    <property type="match status" value="1"/>
</dbReference>
<dbReference type="GO" id="GO:0004721">
    <property type="term" value="F:phosphoprotein phosphatase activity"/>
    <property type="evidence" value="ECO:0007669"/>
    <property type="project" value="InterPro"/>
</dbReference>
<feature type="domain" description="Tyrosine specific protein phosphatases" evidence="1">
    <location>
        <begin position="134"/>
        <end position="181"/>
    </location>
</feature>
<organism evidence="2 3">
    <name type="scientific">Hyaloscypha hepaticicola</name>
    <dbReference type="NCBI Taxonomy" id="2082293"/>
    <lineage>
        <taxon>Eukaryota</taxon>
        <taxon>Fungi</taxon>
        <taxon>Dikarya</taxon>
        <taxon>Ascomycota</taxon>
        <taxon>Pezizomycotina</taxon>
        <taxon>Leotiomycetes</taxon>
        <taxon>Helotiales</taxon>
        <taxon>Hyaloscyphaceae</taxon>
        <taxon>Hyaloscypha</taxon>
    </lineage>
</organism>
<gene>
    <name evidence="2" type="ORF">NA56DRAFT_610821</name>
</gene>
<dbReference type="PROSITE" id="PS00383">
    <property type="entry name" value="TYR_PHOSPHATASE_1"/>
    <property type="match status" value="1"/>
</dbReference>
<evidence type="ECO:0000313" key="2">
    <source>
        <dbReference type="EMBL" id="PMD14163.1"/>
    </source>
</evidence>
<dbReference type="AlphaFoldDB" id="A0A2J6PJF8"/>
<dbReference type="PROSITE" id="PS50056">
    <property type="entry name" value="TYR_PHOSPHATASE_2"/>
    <property type="match status" value="1"/>
</dbReference>
<dbReference type="SUPFAM" id="SSF52799">
    <property type="entry name" value="(Phosphotyrosine protein) phosphatases II"/>
    <property type="match status" value="1"/>
</dbReference>
<dbReference type="InterPro" id="IPR016130">
    <property type="entry name" value="Tyr_Pase_AS"/>
</dbReference>
<reference evidence="2 3" key="1">
    <citation type="submission" date="2016-05" db="EMBL/GenBank/DDBJ databases">
        <title>A degradative enzymes factory behind the ericoid mycorrhizal symbiosis.</title>
        <authorList>
            <consortium name="DOE Joint Genome Institute"/>
            <person name="Martino E."/>
            <person name="Morin E."/>
            <person name="Grelet G."/>
            <person name="Kuo A."/>
            <person name="Kohler A."/>
            <person name="Daghino S."/>
            <person name="Barry K."/>
            <person name="Choi C."/>
            <person name="Cichocki N."/>
            <person name="Clum A."/>
            <person name="Copeland A."/>
            <person name="Hainaut M."/>
            <person name="Haridas S."/>
            <person name="Labutti K."/>
            <person name="Lindquist E."/>
            <person name="Lipzen A."/>
            <person name="Khouja H.-R."/>
            <person name="Murat C."/>
            <person name="Ohm R."/>
            <person name="Olson A."/>
            <person name="Spatafora J."/>
            <person name="Veneault-Fourrey C."/>
            <person name="Henrissat B."/>
            <person name="Grigoriev I."/>
            <person name="Martin F."/>
            <person name="Perotto S."/>
        </authorList>
    </citation>
    <scope>NUCLEOTIDE SEQUENCE [LARGE SCALE GENOMIC DNA]</scope>
    <source>
        <strain evidence="2 3">UAMH 7357</strain>
    </source>
</reference>
<evidence type="ECO:0000313" key="3">
    <source>
        <dbReference type="Proteomes" id="UP000235672"/>
    </source>
</evidence>
<keyword evidence="3" id="KW-1185">Reference proteome</keyword>
<dbReference type="PANTHER" id="PTHR31126:SF1">
    <property type="entry name" value="TYROSINE SPECIFIC PROTEIN PHOSPHATASES DOMAIN-CONTAINING PROTEIN"/>
    <property type="match status" value="1"/>
</dbReference>
<dbReference type="STRING" id="1745343.A0A2J6PJF8"/>
<protein>
    <submittedName>
        <fullName evidence="2">Phosphatases II</fullName>
    </submittedName>
</protein>
<evidence type="ECO:0000259" key="1">
    <source>
        <dbReference type="PROSITE" id="PS50056"/>
    </source>
</evidence>